<feature type="region of interest" description="Disordered" evidence="8">
    <location>
        <begin position="142"/>
        <end position="168"/>
    </location>
</feature>
<evidence type="ECO:0000256" key="4">
    <source>
        <dbReference type="ARBA" id="ARBA00022771"/>
    </source>
</evidence>
<dbReference type="SMART" id="SM00355">
    <property type="entry name" value="ZnF_C2H2"/>
    <property type="match status" value="4"/>
</dbReference>
<dbReference type="InterPro" id="IPR050888">
    <property type="entry name" value="ZnF_C2H2-type_TF"/>
</dbReference>
<feature type="region of interest" description="Disordered" evidence="8">
    <location>
        <begin position="348"/>
        <end position="371"/>
    </location>
</feature>
<dbReference type="InterPro" id="IPR013087">
    <property type="entry name" value="Znf_C2H2_type"/>
</dbReference>
<feature type="region of interest" description="Disordered" evidence="8">
    <location>
        <begin position="907"/>
        <end position="943"/>
    </location>
</feature>
<keyword evidence="4 7" id="KW-0863">Zinc-finger</keyword>
<keyword evidence="3" id="KW-0677">Repeat</keyword>
<feature type="compositionally biased region" description="Basic and acidic residues" evidence="8">
    <location>
        <begin position="919"/>
        <end position="941"/>
    </location>
</feature>
<keyword evidence="2" id="KW-0479">Metal-binding</keyword>
<dbReference type="EMBL" id="WJQU01000004">
    <property type="protein sequence ID" value="KAJ6634874.1"/>
    <property type="molecule type" value="Genomic_DNA"/>
</dbReference>
<dbReference type="GO" id="GO:0005634">
    <property type="term" value="C:nucleus"/>
    <property type="evidence" value="ECO:0007669"/>
    <property type="project" value="UniProtKB-SubCell"/>
</dbReference>
<evidence type="ECO:0000256" key="3">
    <source>
        <dbReference type="ARBA" id="ARBA00022737"/>
    </source>
</evidence>
<evidence type="ECO:0000256" key="6">
    <source>
        <dbReference type="ARBA" id="ARBA00023242"/>
    </source>
</evidence>
<comment type="subcellular location">
    <subcellularLocation>
        <location evidence="1">Nucleus</location>
    </subcellularLocation>
</comment>
<feature type="compositionally biased region" description="Basic and acidic residues" evidence="8">
    <location>
        <begin position="352"/>
        <end position="367"/>
    </location>
</feature>
<evidence type="ECO:0000256" key="7">
    <source>
        <dbReference type="PROSITE-ProRule" id="PRU00042"/>
    </source>
</evidence>
<keyword evidence="5" id="KW-0862">Zinc</keyword>
<dbReference type="OrthoDB" id="7791652at2759"/>
<keyword evidence="11" id="KW-1185">Reference proteome</keyword>
<gene>
    <name evidence="10" type="ORF">Bhyg_13455</name>
</gene>
<protein>
    <recommendedName>
        <fullName evidence="9">C2H2-type domain-containing protein</fullName>
    </recommendedName>
</protein>
<comment type="caution">
    <text evidence="10">The sequence shown here is derived from an EMBL/GenBank/DDBJ whole genome shotgun (WGS) entry which is preliminary data.</text>
</comment>
<sequence>MLNEPFLTWHTLECKMVYRSNSSTQLSSNDINNVLPIPTVNHKSLSFTNLTLPPPPPTTDFDPGRNARRSVRRLSIDIERIRLKKDVTTLCTTKRRNSVCRSASDLSKSGLYDDLKSLKTQRNECVQKHKSDTIAVPCITTSQTSSSNDQHLDGVGNDPSWLSKSLDPDEELEGKQRFQISVPLDRLSVKTVDMLMSMKNHQTIEKTKILCLYCDRTFSSQTLYTKHSERVHQAPEGRRLSARKSSSSSLLYPGCSHCHNGKTTSLLNEELPALFNHLVDIHFDKYFACKPCTIRFPTKEALQTHLDQLHKDTACKVLPDKRKKRIERRVPDNAATDLSQPLTIQVDLGDSFDDKKDEEKSSSDEPILRSSRRQLANRVDVAKTTRKTRMLRNEETILSRLGITQNRSPRTRRGLKTRSEVVRAETPNIRPTRNKNARSTNNSSGVMADGMETRSSAVAKVESLSSTFDENFYESVSSNVRQNLSCHLDGKMESGPMSPSPISPVDPVPAVRSTLVKSPLVSDSEIHEATAISALTAFPTLLTASQYGTEPMAAGKIKKPITKNSWKWKWDFVKKYKYVNEGGKVVKKVKQPISGFRDLSKLDMWTQLTMRTKHEIACKQEKEQSGEELCLAVGEAAREDKRKLIMQLNAILDARILPQINLEQNDQRVVKLEILDTNGEQEQVEMASEVEPPNDDILNILQIARKPALASKSGEERVLSGEWARPRCYICFGCGEKFENMRRLEDHKNTVHPHVYSTHYEIVGKELIDGDLFRHLYIPTTALRGHSERLNVDRKGSAEVEDSMDSVTSFSNSCSKSDSFDMDSNSRNSKVSAISVNTSVGNGDESSANDVPNELKKMCTKCERSYNTMSELYRHMLDCSGDYDWFLAKKRHNIKYRYFGSKRRRINRTNFGNRRPVRPKKEENETPRIRDTQTPKPRPSDAESIQRMLENLPAKRVCRQIFPNLQAKKRVRKFMPVNAISRGRQHLKPSNTKTNRNFKFIATTPTTVNAIRKNISRRLRYLSTNSNEMVRSTRSAKAATKQQNDETTTEVSKKGLNVIKNITKHAERIFPKIANSFRRPLQKRDLENAVSAKTENNSTSIIDRMKKSKRVQVTLKKLDDNVVDLVKLDDSKIKTEEVVEVGEKKVPVRKRTIKRLIRKIRGKGRGRKK</sequence>
<dbReference type="GO" id="GO:0008270">
    <property type="term" value="F:zinc ion binding"/>
    <property type="evidence" value="ECO:0007669"/>
    <property type="project" value="UniProtKB-KW"/>
</dbReference>
<dbReference type="PANTHER" id="PTHR24406">
    <property type="entry name" value="TRANSCRIPTIONAL REPRESSOR CTCFL-RELATED"/>
    <property type="match status" value="1"/>
</dbReference>
<evidence type="ECO:0000259" key="9">
    <source>
        <dbReference type="PROSITE" id="PS50157"/>
    </source>
</evidence>
<organism evidence="10 11">
    <name type="scientific">Pseudolycoriella hygida</name>
    <dbReference type="NCBI Taxonomy" id="35572"/>
    <lineage>
        <taxon>Eukaryota</taxon>
        <taxon>Metazoa</taxon>
        <taxon>Ecdysozoa</taxon>
        <taxon>Arthropoda</taxon>
        <taxon>Hexapoda</taxon>
        <taxon>Insecta</taxon>
        <taxon>Pterygota</taxon>
        <taxon>Neoptera</taxon>
        <taxon>Endopterygota</taxon>
        <taxon>Diptera</taxon>
        <taxon>Nematocera</taxon>
        <taxon>Sciaroidea</taxon>
        <taxon>Sciaridae</taxon>
        <taxon>Pseudolycoriella</taxon>
    </lineage>
</organism>
<dbReference type="Proteomes" id="UP001151699">
    <property type="component" value="Chromosome C"/>
</dbReference>
<name>A0A9Q0MQ40_9DIPT</name>
<dbReference type="AlphaFoldDB" id="A0A9Q0MQ40"/>
<feature type="domain" description="C2H2-type" evidence="9">
    <location>
        <begin position="729"/>
        <end position="752"/>
    </location>
</feature>
<evidence type="ECO:0000313" key="11">
    <source>
        <dbReference type="Proteomes" id="UP001151699"/>
    </source>
</evidence>
<evidence type="ECO:0000313" key="10">
    <source>
        <dbReference type="EMBL" id="KAJ6634874.1"/>
    </source>
</evidence>
<feature type="non-terminal residue" evidence="10">
    <location>
        <position position="1"/>
    </location>
</feature>
<evidence type="ECO:0000256" key="1">
    <source>
        <dbReference type="ARBA" id="ARBA00004123"/>
    </source>
</evidence>
<feature type="region of interest" description="Disordered" evidence="8">
    <location>
        <begin position="1027"/>
        <end position="1051"/>
    </location>
</feature>
<proteinExistence type="predicted"/>
<feature type="compositionally biased region" description="Polar residues" evidence="8">
    <location>
        <begin position="1027"/>
        <end position="1050"/>
    </location>
</feature>
<evidence type="ECO:0000256" key="2">
    <source>
        <dbReference type="ARBA" id="ARBA00022723"/>
    </source>
</evidence>
<dbReference type="PROSITE" id="PS50157">
    <property type="entry name" value="ZINC_FINGER_C2H2_2"/>
    <property type="match status" value="2"/>
</dbReference>
<dbReference type="PROSITE" id="PS00028">
    <property type="entry name" value="ZINC_FINGER_C2H2_1"/>
    <property type="match status" value="3"/>
</dbReference>
<accession>A0A9Q0MQ40</accession>
<evidence type="ECO:0000256" key="8">
    <source>
        <dbReference type="SAM" id="MobiDB-lite"/>
    </source>
</evidence>
<keyword evidence="6" id="KW-0539">Nucleus</keyword>
<reference evidence="10" key="1">
    <citation type="submission" date="2022-07" db="EMBL/GenBank/DDBJ databases">
        <authorList>
            <person name="Trinca V."/>
            <person name="Uliana J.V.C."/>
            <person name="Torres T.T."/>
            <person name="Ward R.J."/>
            <person name="Monesi N."/>
        </authorList>
    </citation>
    <scope>NUCLEOTIDE SEQUENCE</scope>
    <source>
        <strain evidence="10">HSMRA1968</strain>
        <tissue evidence="10">Whole embryos</tissue>
    </source>
</reference>
<evidence type="ECO:0000256" key="5">
    <source>
        <dbReference type="ARBA" id="ARBA00022833"/>
    </source>
</evidence>
<feature type="domain" description="C2H2-type" evidence="9">
    <location>
        <begin position="209"/>
        <end position="237"/>
    </location>
</feature>